<dbReference type="PANTHER" id="PTHR43963:SF6">
    <property type="entry name" value="CHAIN DEHYDROGENASE FAMILY PROTEIN, PUTATIVE (AFU_ORTHOLOGUE AFUA_3G15350)-RELATED"/>
    <property type="match status" value="1"/>
</dbReference>
<evidence type="ECO:0000256" key="2">
    <source>
        <dbReference type="ARBA" id="ARBA00022857"/>
    </source>
</evidence>
<evidence type="ECO:0000313" key="6">
    <source>
        <dbReference type="EMBL" id="CAF4032034.1"/>
    </source>
</evidence>
<dbReference type="PRINTS" id="PR00080">
    <property type="entry name" value="SDRFAMILY"/>
</dbReference>
<proteinExistence type="inferred from homology"/>
<dbReference type="Pfam" id="PF00106">
    <property type="entry name" value="adh_short"/>
    <property type="match status" value="1"/>
</dbReference>
<keyword evidence="3" id="KW-0560">Oxidoreductase</keyword>
<dbReference type="InterPro" id="IPR002347">
    <property type="entry name" value="SDR_fam"/>
</dbReference>
<sequence>MSSTEQQRVILVTGANKGIGFEVVKQLVQQPLIKSNDILLLGSRDAKRGQDALAQLGSPSNVHLLQLDTSSDESIAHATDEIKQKYGGQLDIIINNAGIVPKDKSIQAARETFATNYYGIKTLNENLIPLLRENGRVINVASRAGALTLHGVSKDLQQKYTSSTLTTEQLDRLVEDFISAVETNTVEKIGYTSELPLLPYGVSKAALIALTQIEARQWSNAKKVFVYAVCPGYCSTDINRHAQGSRPPELGAVSILHVVNTPPDELENGAFYQDGIRLPQIYADDDKVREAIERIKKLSLSM</sequence>
<dbReference type="PANTHER" id="PTHR43963">
    <property type="entry name" value="CARBONYL REDUCTASE 1-RELATED"/>
    <property type="match status" value="1"/>
</dbReference>
<evidence type="ECO:0000256" key="4">
    <source>
        <dbReference type="RuleBase" id="RU000363"/>
    </source>
</evidence>
<evidence type="ECO:0000313" key="7">
    <source>
        <dbReference type="Proteomes" id="UP000677228"/>
    </source>
</evidence>
<dbReference type="SUPFAM" id="SSF51735">
    <property type="entry name" value="NAD(P)-binding Rossmann-fold domains"/>
    <property type="match status" value="1"/>
</dbReference>
<reference evidence="5" key="1">
    <citation type="submission" date="2021-02" db="EMBL/GenBank/DDBJ databases">
        <authorList>
            <person name="Nowell W R."/>
        </authorList>
    </citation>
    <scope>NUCLEOTIDE SEQUENCE</scope>
</reference>
<accession>A0A8S2ES34</accession>
<evidence type="ECO:0000256" key="1">
    <source>
        <dbReference type="ARBA" id="ARBA00006484"/>
    </source>
</evidence>
<dbReference type="Gene3D" id="3.40.50.720">
    <property type="entry name" value="NAD(P)-binding Rossmann-like Domain"/>
    <property type="match status" value="1"/>
</dbReference>
<dbReference type="AlphaFoldDB" id="A0A8S2ES34"/>
<evidence type="ECO:0008006" key="8">
    <source>
        <dbReference type="Google" id="ProtNLM"/>
    </source>
</evidence>
<gene>
    <name evidence="5" type="ORF">OVA965_LOCUS25047</name>
    <name evidence="6" type="ORF">TMI583_LOCUS25772</name>
</gene>
<evidence type="ECO:0000313" key="5">
    <source>
        <dbReference type="EMBL" id="CAF1223807.1"/>
    </source>
</evidence>
<dbReference type="PRINTS" id="PR00081">
    <property type="entry name" value="GDHRDH"/>
</dbReference>
<dbReference type="GO" id="GO:0016491">
    <property type="term" value="F:oxidoreductase activity"/>
    <property type="evidence" value="ECO:0007669"/>
    <property type="project" value="UniProtKB-KW"/>
</dbReference>
<comment type="caution">
    <text evidence="5">The sequence shown here is derived from an EMBL/GenBank/DDBJ whole genome shotgun (WGS) entry which is preliminary data.</text>
</comment>
<dbReference type="Proteomes" id="UP000677228">
    <property type="component" value="Unassembled WGS sequence"/>
</dbReference>
<comment type="similarity">
    <text evidence="1 4">Belongs to the short-chain dehydrogenases/reductases (SDR) family.</text>
</comment>
<organism evidence="5 7">
    <name type="scientific">Didymodactylos carnosus</name>
    <dbReference type="NCBI Taxonomy" id="1234261"/>
    <lineage>
        <taxon>Eukaryota</taxon>
        <taxon>Metazoa</taxon>
        <taxon>Spiralia</taxon>
        <taxon>Gnathifera</taxon>
        <taxon>Rotifera</taxon>
        <taxon>Eurotatoria</taxon>
        <taxon>Bdelloidea</taxon>
        <taxon>Philodinida</taxon>
        <taxon>Philodinidae</taxon>
        <taxon>Didymodactylos</taxon>
    </lineage>
</organism>
<dbReference type="InterPro" id="IPR036291">
    <property type="entry name" value="NAD(P)-bd_dom_sf"/>
</dbReference>
<dbReference type="EMBL" id="CAJNOK010015358">
    <property type="protein sequence ID" value="CAF1223807.1"/>
    <property type="molecule type" value="Genomic_DNA"/>
</dbReference>
<name>A0A8S2ES34_9BILA</name>
<dbReference type="Proteomes" id="UP000682733">
    <property type="component" value="Unassembled WGS sequence"/>
</dbReference>
<dbReference type="EMBL" id="CAJOBA010036900">
    <property type="protein sequence ID" value="CAF4032034.1"/>
    <property type="molecule type" value="Genomic_DNA"/>
</dbReference>
<evidence type="ECO:0000256" key="3">
    <source>
        <dbReference type="ARBA" id="ARBA00023002"/>
    </source>
</evidence>
<keyword evidence="2" id="KW-0521">NADP</keyword>
<protein>
    <recommendedName>
        <fullName evidence="8">Carbonyl reductase</fullName>
    </recommendedName>
</protein>